<name>A0A8H3HU85_9AGAM</name>
<dbReference type="InterPro" id="IPR036396">
    <property type="entry name" value="Cyt_P450_sf"/>
</dbReference>
<dbReference type="GO" id="GO:0016705">
    <property type="term" value="F:oxidoreductase activity, acting on paired donors, with incorporation or reduction of molecular oxygen"/>
    <property type="evidence" value="ECO:0007669"/>
    <property type="project" value="InterPro"/>
</dbReference>
<dbReference type="PANTHER" id="PTHR46300:SF7">
    <property type="entry name" value="P450, PUTATIVE (EUROFUNG)-RELATED"/>
    <property type="match status" value="1"/>
</dbReference>
<keyword evidence="5 9" id="KW-0479">Metal-binding</keyword>
<dbReference type="Proteomes" id="UP000663843">
    <property type="component" value="Unassembled WGS sequence"/>
</dbReference>
<dbReference type="GO" id="GO:0005506">
    <property type="term" value="F:iron ion binding"/>
    <property type="evidence" value="ECO:0007669"/>
    <property type="project" value="InterPro"/>
</dbReference>
<keyword evidence="8 10" id="KW-0503">Monooxygenase</keyword>
<protein>
    <recommendedName>
        <fullName evidence="13">O-methylsterigmatocystin oxidoreductase</fullName>
    </recommendedName>
</protein>
<evidence type="ECO:0000256" key="9">
    <source>
        <dbReference type="PIRSR" id="PIRSR602401-1"/>
    </source>
</evidence>
<evidence type="ECO:0000256" key="6">
    <source>
        <dbReference type="ARBA" id="ARBA00023002"/>
    </source>
</evidence>
<dbReference type="SUPFAM" id="SSF48264">
    <property type="entry name" value="Cytochrome P450"/>
    <property type="match status" value="1"/>
</dbReference>
<dbReference type="GO" id="GO:0020037">
    <property type="term" value="F:heme binding"/>
    <property type="evidence" value="ECO:0007669"/>
    <property type="project" value="InterPro"/>
</dbReference>
<dbReference type="InterPro" id="IPR002401">
    <property type="entry name" value="Cyt_P450_E_grp-I"/>
</dbReference>
<comment type="caution">
    <text evidence="11">The sequence shown here is derived from an EMBL/GenBank/DDBJ whole genome shotgun (WGS) entry which is preliminary data.</text>
</comment>
<gene>
    <name evidence="11" type="ORF">RDB_LOCUS200280</name>
</gene>
<keyword evidence="6 10" id="KW-0560">Oxidoreductase</keyword>
<comment type="similarity">
    <text evidence="3 10">Belongs to the cytochrome P450 family.</text>
</comment>
<dbReference type="PANTHER" id="PTHR46300">
    <property type="entry name" value="P450, PUTATIVE (EUROFUNG)-RELATED-RELATED"/>
    <property type="match status" value="1"/>
</dbReference>
<evidence type="ECO:0000313" key="11">
    <source>
        <dbReference type="EMBL" id="CAE6542329.1"/>
    </source>
</evidence>
<dbReference type="PRINTS" id="PR00463">
    <property type="entry name" value="EP450I"/>
</dbReference>
<accession>A0A8H3HU85</accession>
<evidence type="ECO:0008006" key="13">
    <source>
        <dbReference type="Google" id="ProtNLM"/>
    </source>
</evidence>
<dbReference type="InterPro" id="IPR050364">
    <property type="entry name" value="Cytochrome_P450_fung"/>
</dbReference>
<dbReference type="GO" id="GO:0004497">
    <property type="term" value="F:monooxygenase activity"/>
    <property type="evidence" value="ECO:0007669"/>
    <property type="project" value="UniProtKB-KW"/>
</dbReference>
<evidence type="ECO:0000256" key="1">
    <source>
        <dbReference type="ARBA" id="ARBA00001971"/>
    </source>
</evidence>
<feature type="binding site" description="axial binding residue" evidence="9">
    <location>
        <position position="338"/>
    </location>
    <ligand>
        <name>heme</name>
        <dbReference type="ChEBI" id="CHEBI:30413"/>
    </ligand>
    <ligandPart>
        <name>Fe</name>
        <dbReference type="ChEBI" id="CHEBI:18248"/>
    </ligandPart>
</feature>
<dbReference type="Gene3D" id="1.10.630.10">
    <property type="entry name" value="Cytochrome P450"/>
    <property type="match status" value="1"/>
</dbReference>
<evidence type="ECO:0000256" key="10">
    <source>
        <dbReference type="RuleBase" id="RU000461"/>
    </source>
</evidence>
<reference evidence="11" key="1">
    <citation type="submission" date="2021-01" db="EMBL/GenBank/DDBJ databases">
        <authorList>
            <person name="Kaushik A."/>
        </authorList>
    </citation>
    <scope>NUCLEOTIDE SEQUENCE</scope>
    <source>
        <strain evidence="11">AG2-2IIIB</strain>
    </source>
</reference>
<proteinExistence type="inferred from homology"/>
<evidence type="ECO:0000256" key="3">
    <source>
        <dbReference type="ARBA" id="ARBA00010617"/>
    </source>
</evidence>
<dbReference type="InterPro" id="IPR017972">
    <property type="entry name" value="Cyt_P450_CS"/>
</dbReference>
<evidence type="ECO:0000256" key="2">
    <source>
        <dbReference type="ARBA" id="ARBA00005179"/>
    </source>
</evidence>
<dbReference type="EMBL" id="CAJMWT010010527">
    <property type="protein sequence ID" value="CAE6542329.1"/>
    <property type="molecule type" value="Genomic_DNA"/>
</dbReference>
<dbReference type="InterPro" id="IPR001128">
    <property type="entry name" value="Cyt_P450"/>
</dbReference>
<dbReference type="PROSITE" id="PS00086">
    <property type="entry name" value="CYTOCHROME_P450"/>
    <property type="match status" value="1"/>
</dbReference>
<evidence type="ECO:0000256" key="5">
    <source>
        <dbReference type="ARBA" id="ARBA00022723"/>
    </source>
</evidence>
<organism evidence="11 12">
    <name type="scientific">Rhizoctonia solani</name>
    <dbReference type="NCBI Taxonomy" id="456999"/>
    <lineage>
        <taxon>Eukaryota</taxon>
        <taxon>Fungi</taxon>
        <taxon>Dikarya</taxon>
        <taxon>Basidiomycota</taxon>
        <taxon>Agaricomycotina</taxon>
        <taxon>Agaricomycetes</taxon>
        <taxon>Cantharellales</taxon>
        <taxon>Ceratobasidiaceae</taxon>
        <taxon>Rhizoctonia</taxon>
    </lineage>
</organism>
<evidence type="ECO:0000256" key="7">
    <source>
        <dbReference type="ARBA" id="ARBA00023004"/>
    </source>
</evidence>
<evidence type="ECO:0000256" key="8">
    <source>
        <dbReference type="ARBA" id="ARBA00023033"/>
    </source>
</evidence>
<comment type="cofactor">
    <cofactor evidence="1 9">
        <name>heme</name>
        <dbReference type="ChEBI" id="CHEBI:30413"/>
    </cofactor>
</comment>
<keyword evidence="4 9" id="KW-0349">Heme</keyword>
<sequence>MIASPNLMNMKDFVAFMDTNELRKKQRRTMNARLNKQAVTAFRSLQDLEARRLLVRLLKAHTESVSSDFLNEEFYRTTSAVFLESVYGYELKSPQDRFFVDTMIMNANLSKAALPTSFLVNLLPWLEYLPEWIPGAGWKKTAYEWRKQKDRAMGEVFQWAKQRILNGVDESSIVALTFKEARGMGWNEAAVDAFCKNVATGLLAAGTESSTLAMLWFVLAMVLHPEVQAKAQKEIDTVVGPNRLPTVEDRVKLPYIDRVLTEIMRWHPAVPLGVPHICTKEGEYRGYRIPKGAMIFGHIGATVLDERVYKDAHKFEPDRFLDSSVPLPLVFGWGQRICPGQHFFREIFYLEAVMILATMNIETCKGESGEEIVPTEATTENGAIARPVPFKVKLTPRSEHHAELMRTAA</sequence>
<evidence type="ECO:0000256" key="4">
    <source>
        <dbReference type="ARBA" id="ARBA00022617"/>
    </source>
</evidence>
<dbReference type="Pfam" id="PF00067">
    <property type="entry name" value="p450"/>
    <property type="match status" value="1"/>
</dbReference>
<evidence type="ECO:0000313" key="12">
    <source>
        <dbReference type="Proteomes" id="UP000663843"/>
    </source>
</evidence>
<dbReference type="AlphaFoldDB" id="A0A8H3HU85"/>
<comment type="pathway">
    <text evidence="2">Secondary metabolite biosynthesis.</text>
</comment>
<keyword evidence="7 9" id="KW-0408">Iron</keyword>